<dbReference type="NCBIfam" id="TIGR00083">
    <property type="entry name" value="ribF"/>
    <property type="match status" value="1"/>
</dbReference>
<reference evidence="16" key="1">
    <citation type="submission" date="2022-07" db="EMBL/GenBank/DDBJ databases">
        <title>Enhanced cultured diversity of the mouse gut microbiota enables custom-made synthetic communities.</title>
        <authorList>
            <person name="Afrizal A."/>
        </authorList>
    </citation>
    <scope>NUCLEOTIDE SEQUENCE</scope>
    <source>
        <strain evidence="16">DSM 28593</strain>
    </source>
</reference>
<keyword evidence="17" id="KW-1185">Reference proteome</keyword>
<evidence type="ECO:0000256" key="14">
    <source>
        <dbReference type="PIRNR" id="PIRNR004491"/>
    </source>
</evidence>
<dbReference type="FunFam" id="3.40.50.620:FF:000021">
    <property type="entry name" value="Riboflavin biosynthesis protein"/>
    <property type="match status" value="1"/>
</dbReference>
<dbReference type="EMBL" id="JANKAS010000002">
    <property type="protein sequence ID" value="MCR1898101.1"/>
    <property type="molecule type" value="Genomic_DNA"/>
</dbReference>
<dbReference type="InterPro" id="IPR023465">
    <property type="entry name" value="Riboflavin_kinase_dom_sf"/>
</dbReference>
<dbReference type="Gene3D" id="2.40.30.30">
    <property type="entry name" value="Riboflavin kinase-like"/>
    <property type="match status" value="1"/>
</dbReference>
<evidence type="ECO:0000256" key="12">
    <source>
        <dbReference type="ARBA" id="ARBA00047880"/>
    </source>
</evidence>
<keyword evidence="5 14" id="KW-0808">Transferase</keyword>
<dbReference type="GO" id="GO:0006747">
    <property type="term" value="P:FAD biosynthetic process"/>
    <property type="evidence" value="ECO:0007669"/>
    <property type="project" value="UniProtKB-UniRule"/>
</dbReference>
<feature type="domain" description="Riboflavin kinase" evidence="15">
    <location>
        <begin position="183"/>
        <end position="307"/>
    </location>
</feature>
<evidence type="ECO:0000256" key="11">
    <source>
        <dbReference type="ARBA" id="ARBA00023268"/>
    </source>
</evidence>
<dbReference type="GO" id="GO:0009231">
    <property type="term" value="P:riboflavin biosynthetic process"/>
    <property type="evidence" value="ECO:0007669"/>
    <property type="project" value="InterPro"/>
</dbReference>
<evidence type="ECO:0000256" key="8">
    <source>
        <dbReference type="ARBA" id="ARBA00022777"/>
    </source>
</evidence>
<dbReference type="InterPro" id="IPR002606">
    <property type="entry name" value="Riboflavin_kinase_bac"/>
</dbReference>
<comment type="catalytic activity">
    <reaction evidence="13 14">
        <text>FMN + ATP + H(+) = FAD + diphosphate</text>
        <dbReference type="Rhea" id="RHEA:17237"/>
        <dbReference type="ChEBI" id="CHEBI:15378"/>
        <dbReference type="ChEBI" id="CHEBI:30616"/>
        <dbReference type="ChEBI" id="CHEBI:33019"/>
        <dbReference type="ChEBI" id="CHEBI:57692"/>
        <dbReference type="ChEBI" id="CHEBI:58210"/>
        <dbReference type="EC" id="2.7.7.2"/>
    </reaction>
</comment>
<comment type="pathway">
    <text evidence="2 14">Cofactor biosynthesis; FMN biosynthesis; FMN from riboflavin (ATP route): step 1/1.</text>
</comment>
<dbReference type="NCBIfam" id="NF004160">
    <property type="entry name" value="PRK05627.1-3"/>
    <property type="match status" value="1"/>
</dbReference>
<dbReference type="GO" id="GO:0009398">
    <property type="term" value="P:FMN biosynthetic process"/>
    <property type="evidence" value="ECO:0007669"/>
    <property type="project" value="UniProtKB-UniRule"/>
</dbReference>
<evidence type="ECO:0000256" key="3">
    <source>
        <dbReference type="ARBA" id="ARBA00022630"/>
    </source>
</evidence>
<evidence type="ECO:0000256" key="7">
    <source>
        <dbReference type="ARBA" id="ARBA00022741"/>
    </source>
</evidence>
<evidence type="ECO:0000256" key="10">
    <source>
        <dbReference type="ARBA" id="ARBA00022840"/>
    </source>
</evidence>
<evidence type="ECO:0000313" key="17">
    <source>
        <dbReference type="Proteomes" id="UP001205748"/>
    </source>
</evidence>
<gene>
    <name evidence="16" type="ORF">NSA47_03755</name>
</gene>
<keyword evidence="9 14" id="KW-0274">FAD</keyword>
<dbReference type="PANTHER" id="PTHR22749:SF6">
    <property type="entry name" value="RIBOFLAVIN KINASE"/>
    <property type="match status" value="1"/>
</dbReference>
<dbReference type="Proteomes" id="UP001205748">
    <property type="component" value="Unassembled WGS sequence"/>
</dbReference>
<sequence>MELIEQIGDIQNQIQPSVVALGYFDGIHLGHQELIMAAKKIAVEKKIKSVVFTFQSHPLSILSPSSAPNLLTSNSKKIEIIESMGIDYMIFPKFTSDIMRTTPEDFVKDILVDKFNTRQVIVGFNHRFGYKGQGTPELLMSLGEKFGFEVTIIKPVQISGKVISSTLIRELIQSGQVEEVIKYLGHHYSIEGKVVHGKGLGKKLFVPTANINVQYNVLLPKLGVYHTMVNYDNTLHHAVTSVGFNPTFEEHPLSIETYILDFDDNLYDKTIEVFFIERIRDEMKFMSLEDLVHQIKTDIDFVRHKIKN</sequence>
<accession>A0AAE3HD30</accession>
<evidence type="ECO:0000256" key="4">
    <source>
        <dbReference type="ARBA" id="ARBA00022643"/>
    </source>
</evidence>
<keyword evidence="4 14" id="KW-0288">FMN</keyword>
<dbReference type="InterPro" id="IPR014729">
    <property type="entry name" value="Rossmann-like_a/b/a_fold"/>
</dbReference>
<protein>
    <recommendedName>
        <fullName evidence="14">Riboflavin biosynthesis protein</fullName>
    </recommendedName>
    <domain>
        <recommendedName>
            <fullName evidence="14">Riboflavin kinase</fullName>
            <ecNumber evidence="14">2.7.1.26</ecNumber>
        </recommendedName>
        <alternativeName>
            <fullName evidence="14">Flavokinase</fullName>
        </alternativeName>
    </domain>
    <domain>
        <recommendedName>
            <fullName evidence="14">FMN adenylyltransferase</fullName>
            <ecNumber evidence="14">2.7.7.2</ecNumber>
        </recommendedName>
        <alternativeName>
            <fullName evidence="14">FAD pyrophosphorylase</fullName>
        </alternativeName>
        <alternativeName>
            <fullName evidence="14">FAD synthase</fullName>
        </alternativeName>
    </domain>
</protein>
<dbReference type="EC" id="2.7.1.26" evidence="14"/>
<dbReference type="SUPFAM" id="SSF52374">
    <property type="entry name" value="Nucleotidylyl transferase"/>
    <property type="match status" value="1"/>
</dbReference>
<dbReference type="InterPro" id="IPR015864">
    <property type="entry name" value="FAD_synthase"/>
</dbReference>
<keyword evidence="11" id="KW-0511">Multifunctional enzyme</keyword>
<dbReference type="CDD" id="cd02064">
    <property type="entry name" value="FAD_synthetase_N"/>
    <property type="match status" value="1"/>
</dbReference>
<dbReference type="GO" id="GO:0003919">
    <property type="term" value="F:FMN adenylyltransferase activity"/>
    <property type="evidence" value="ECO:0007669"/>
    <property type="project" value="UniProtKB-UniRule"/>
</dbReference>
<evidence type="ECO:0000259" key="15">
    <source>
        <dbReference type="SMART" id="SM00904"/>
    </source>
</evidence>
<dbReference type="AlphaFoldDB" id="A0AAE3HD30"/>
<dbReference type="RefSeq" id="WP_257529559.1">
    <property type="nucleotide sequence ID" value="NZ_JANKAS010000002.1"/>
</dbReference>
<dbReference type="GO" id="GO:0008531">
    <property type="term" value="F:riboflavin kinase activity"/>
    <property type="evidence" value="ECO:0007669"/>
    <property type="project" value="UniProtKB-UniRule"/>
</dbReference>
<comment type="caution">
    <text evidence="16">The sequence shown here is derived from an EMBL/GenBank/DDBJ whole genome shotgun (WGS) entry which is preliminary data.</text>
</comment>
<dbReference type="Pfam" id="PF01687">
    <property type="entry name" value="Flavokinase"/>
    <property type="match status" value="1"/>
</dbReference>
<evidence type="ECO:0000313" key="16">
    <source>
        <dbReference type="EMBL" id="MCR1898101.1"/>
    </source>
</evidence>
<evidence type="ECO:0000256" key="1">
    <source>
        <dbReference type="ARBA" id="ARBA00004726"/>
    </source>
</evidence>
<keyword evidence="6 14" id="KW-0548">Nucleotidyltransferase</keyword>
<dbReference type="PANTHER" id="PTHR22749">
    <property type="entry name" value="RIBOFLAVIN KINASE/FMN ADENYLYLTRANSFERASE"/>
    <property type="match status" value="1"/>
</dbReference>
<comment type="catalytic activity">
    <reaction evidence="12 14">
        <text>riboflavin + ATP = FMN + ADP + H(+)</text>
        <dbReference type="Rhea" id="RHEA:14357"/>
        <dbReference type="ChEBI" id="CHEBI:15378"/>
        <dbReference type="ChEBI" id="CHEBI:30616"/>
        <dbReference type="ChEBI" id="CHEBI:57986"/>
        <dbReference type="ChEBI" id="CHEBI:58210"/>
        <dbReference type="ChEBI" id="CHEBI:456216"/>
        <dbReference type="EC" id="2.7.1.26"/>
    </reaction>
</comment>
<dbReference type="Gene3D" id="3.40.50.620">
    <property type="entry name" value="HUPs"/>
    <property type="match status" value="1"/>
</dbReference>
<evidence type="ECO:0000256" key="9">
    <source>
        <dbReference type="ARBA" id="ARBA00022827"/>
    </source>
</evidence>
<evidence type="ECO:0000256" key="5">
    <source>
        <dbReference type="ARBA" id="ARBA00022679"/>
    </source>
</evidence>
<dbReference type="PIRSF" id="PIRSF004491">
    <property type="entry name" value="FAD_Synth"/>
    <property type="match status" value="1"/>
</dbReference>
<keyword evidence="8 14" id="KW-0418">Kinase</keyword>
<dbReference type="SMART" id="SM00904">
    <property type="entry name" value="Flavokinase"/>
    <property type="match status" value="1"/>
</dbReference>
<keyword evidence="7 14" id="KW-0547">Nucleotide-binding</keyword>
<evidence type="ECO:0000256" key="13">
    <source>
        <dbReference type="ARBA" id="ARBA00049494"/>
    </source>
</evidence>
<comment type="similarity">
    <text evidence="14">Belongs to the ribF family.</text>
</comment>
<dbReference type="EC" id="2.7.7.2" evidence="14"/>
<organism evidence="16 17">
    <name type="scientific">Irregularibacter muris</name>
    <dbReference type="NCBI Taxonomy" id="1796619"/>
    <lineage>
        <taxon>Bacteria</taxon>
        <taxon>Bacillati</taxon>
        <taxon>Bacillota</taxon>
        <taxon>Clostridia</taxon>
        <taxon>Eubacteriales</taxon>
        <taxon>Eubacteriaceae</taxon>
        <taxon>Irregularibacter</taxon>
    </lineage>
</organism>
<evidence type="ECO:0000256" key="6">
    <source>
        <dbReference type="ARBA" id="ARBA00022695"/>
    </source>
</evidence>
<evidence type="ECO:0000256" key="2">
    <source>
        <dbReference type="ARBA" id="ARBA00005201"/>
    </source>
</evidence>
<dbReference type="NCBIfam" id="NF004162">
    <property type="entry name" value="PRK05627.1-5"/>
    <property type="match status" value="1"/>
</dbReference>
<keyword evidence="3 14" id="KW-0285">Flavoprotein</keyword>
<proteinExistence type="inferred from homology"/>
<dbReference type="InterPro" id="IPR023468">
    <property type="entry name" value="Riboflavin_kinase"/>
</dbReference>
<dbReference type="SUPFAM" id="SSF82114">
    <property type="entry name" value="Riboflavin kinase-like"/>
    <property type="match status" value="1"/>
</dbReference>
<dbReference type="InterPro" id="IPR015865">
    <property type="entry name" value="Riboflavin_kinase_bac/euk"/>
</dbReference>
<keyword evidence="10 14" id="KW-0067">ATP-binding</keyword>
<comment type="pathway">
    <text evidence="1 14">Cofactor biosynthesis; FAD biosynthesis; FAD from FMN: step 1/1.</text>
</comment>
<name>A0AAE3HD30_9FIRM</name>
<dbReference type="Pfam" id="PF06574">
    <property type="entry name" value="FAD_syn"/>
    <property type="match status" value="1"/>
</dbReference>
<dbReference type="GO" id="GO:0005524">
    <property type="term" value="F:ATP binding"/>
    <property type="evidence" value="ECO:0007669"/>
    <property type="project" value="UniProtKB-UniRule"/>
</dbReference>